<evidence type="ECO:0000256" key="1">
    <source>
        <dbReference type="SAM" id="MobiDB-lite"/>
    </source>
</evidence>
<gene>
    <name evidence="2" type="ORF">AB0K95_25305</name>
</gene>
<proteinExistence type="predicted"/>
<accession>A0ABV3JK70</accession>
<protein>
    <submittedName>
        <fullName evidence="2">Uncharacterized protein</fullName>
    </submittedName>
</protein>
<evidence type="ECO:0000313" key="3">
    <source>
        <dbReference type="Proteomes" id="UP001552527"/>
    </source>
</evidence>
<keyword evidence="3" id="KW-1185">Reference proteome</keyword>
<evidence type="ECO:0000313" key="2">
    <source>
        <dbReference type="EMBL" id="MEV5248562.1"/>
    </source>
</evidence>
<feature type="region of interest" description="Disordered" evidence="1">
    <location>
        <begin position="99"/>
        <end position="138"/>
    </location>
</feature>
<reference evidence="2 3" key="1">
    <citation type="submission" date="2024-06" db="EMBL/GenBank/DDBJ databases">
        <title>The Natural Products Discovery Center: Release of the First 8490 Sequenced Strains for Exploring Actinobacteria Biosynthetic Diversity.</title>
        <authorList>
            <person name="Kalkreuter E."/>
            <person name="Kautsar S.A."/>
            <person name="Yang D."/>
            <person name="Bader C.D."/>
            <person name="Teijaro C.N."/>
            <person name="Fluegel L."/>
            <person name="Davis C.M."/>
            <person name="Simpson J.R."/>
            <person name="Lauterbach L."/>
            <person name="Steele A.D."/>
            <person name="Gui C."/>
            <person name="Meng S."/>
            <person name="Li G."/>
            <person name="Viehrig K."/>
            <person name="Ye F."/>
            <person name="Su P."/>
            <person name="Kiefer A.F."/>
            <person name="Nichols A."/>
            <person name="Cepeda A.J."/>
            <person name="Yan W."/>
            <person name="Fan B."/>
            <person name="Jiang Y."/>
            <person name="Adhikari A."/>
            <person name="Zheng C.-J."/>
            <person name="Schuster L."/>
            <person name="Cowan T.M."/>
            <person name="Smanski M.J."/>
            <person name="Chevrette M.G."/>
            <person name="De Carvalho L.P.S."/>
            <person name="Shen B."/>
        </authorList>
    </citation>
    <scope>NUCLEOTIDE SEQUENCE [LARGE SCALE GENOMIC DNA]</scope>
    <source>
        <strain evidence="2 3">NPDC052768</strain>
    </source>
</reference>
<comment type="caution">
    <text evidence="2">The sequence shown here is derived from an EMBL/GenBank/DDBJ whole genome shotgun (WGS) entry which is preliminary data.</text>
</comment>
<name>A0ABV3JK70_9ACTN</name>
<sequence length="138" mass="14945">MTKVGLVGEARVRGRMTVAPDKEAEGRAVITADYTFVHGVARAGGDETTRVIVRRVLQVDVADLARYRGTEGRLWIRDHASEISNDDCRRGDGLINPSFFGDLRTGPPRTGGARDPYDRSTGVSRDGDPDGCGVVTRT</sequence>
<dbReference type="RefSeq" id="WP_364025233.1">
    <property type="nucleotide sequence ID" value="NZ_JBFATD010000010.1"/>
</dbReference>
<dbReference type="Proteomes" id="UP001552527">
    <property type="component" value="Unassembled WGS sequence"/>
</dbReference>
<organism evidence="2 3">
    <name type="scientific">Streptomyces werraensis</name>
    <dbReference type="NCBI Taxonomy" id="68284"/>
    <lineage>
        <taxon>Bacteria</taxon>
        <taxon>Bacillati</taxon>
        <taxon>Actinomycetota</taxon>
        <taxon>Actinomycetes</taxon>
        <taxon>Kitasatosporales</taxon>
        <taxon>Streptomycetaceae</taxon>
        <taxon>Streptomyces</taxon>
    </lineage>
</organism>
<dbReference type="EMBL" id="JBFATE010000011">
    <property type="protein sequence ID" value="MEV5248562.1"/>
    <property type="molecule type" value="Genomic_DNA"/>
</dbReference>